<reference evidence="6" key="1">
    <citation type="submission" date="2020-10" db="EMBL/GenBank/DDBJ databases">
        <authorList>
            <person name="Gilroy R."/>
        </authorList>
    </citation>
    <scope>NUCLEOTIDE SEQUENCE</scope>
    <source>
        <strain evidence="6">ChiHjej12B11-29160</strain>
    </source>
</reference>
<comment type="caution">
    <text evidence="6">The sequence shown here is derived from an EMBL/GenBank/DDBJ whole genome shotgun (WGS) entry which is preliminary data.</text>
</comment>
<protein>
    <submittedName>
        <fullName evidence="6">Glutamine synthetase III</fullName>
    </submittedName>
</protein>
<evidence type="ECO:0000256" key="3">
    <source>
        <dbReference type="SAM" id="Coils"/>
    </source>
</evidence>
<feature type="coiled-coil region" evidence="3">
    <location>
        <begin position="620"/>
        <end position="647"/>
    </location>
</feature>
<evidence type="ECO:0000259" key="5">
    <source>
        <dbReference type="PROSITE" id="PS51987"/>
    </source>
</evidence>
<evidence type="ECO:0000256" key="1">
    <source>
        <dbReference type="PROSITE-ProRule" id="PRU01330"/>
    </source>
</evidence>
<dbReference type="PROSITE" id="PS51987">
    <property type="entry name" value="GS_CATALYTIC"/>
    <property type="match status" value="1"/>
</dbReference>
<dbReference type="SUPFAM" id="SSF55931">
    <property type="entry name" value="Glutamine synthetase/guanido kinase"/>
    <property type="match status" value="1"/>
</dbReference>
<gene>
    <name evidence="6" type="ORF">IAD17_04050</name>
</gene>
<evidence type="ECO:0000259" key="4">
    <source>
        <dbReference type="PROSITE" id="PS51986"/>
    </source>
</evidence>
<dbReference type="InterPro" id="IPR052725">
    <property type="entry name" value="GS_Type-3"/>
</dbReference>
<feature type="domain" description="GS catalytic" evidence="5">
    <location>
        <begin position="169"/>
        <end position="588"/>
    </location>
</feature>
<dbReference type="Gene3D" id="3.30.590.10">
    <property type="entry name" value="Glutamine synthetase/guanido kinase, catalytic domain"/>
    <property type="match status" value="1"/>
</dbReference>
<comment type="similarity">
    <text evidence="1 2">Belongs to the glutamine synthetase family.</text>
</comment>
<keyword evidence="3" id="KW-0175">Coiled coil</keyword>
<dbReference type="Proteomes" id="UP000824078">
    <property type="component" value="Unassembled WGS sequence"/>
</dbReference>
<proteinExistence type="inferred from homology"/>
<dbReference type="InterPro" id="IPR008146">
    <property type="entry name" value="Gln_synth_cat_dom"/>
</dbReference>
<evidence type="ECO:0000313" key="7">
    <source>
        <dbReference type="Proteomes" id="UP000824078"/>
    </source>
</evidence>
<reference evidence="6" key="2">
    <citation type="journal article" date="2021" name="PeerJ">
        <title>Extensive microbial diversity within the chicken gut microbiome revealed by metagenomics and culture.</title>
        <authorList>
            <person name="Gilroy R."/>
            <person name="Ravi A."/>
            <person name="Getino M."/>
            <person name="Pursley I."/>
            <person name="Horton D.L."/>
            <person name="Alikhan N.F."/>
            <person name="Baker D."/>
            <person name="Gharbi K."/>
            <person name="Hall N."/>
            <person name="Watson M."/>
            <person name="Adriaenssens E.M."/>
            <person name="Foster-Nyarko E."/>
            <person name="Jarju S."/>
            <person name="Secka A."/>
            <person name="Antonio M."/>
            <person name="Oren A."/>
            <person name="Chaudhuri R.R."/>
            <person name="La Ragione R."/>
            <person name="Hildebrand F."/>
            <person name="Pallen M.J."/>
        </authorList>
    </citation>
    <scope>NUCLEOTIDE SEQUENCE</scope>
    <source>
        <strain evidence="6">ChiHjej12B11-29160</strain>
    </source>
</reference>
<dbReference type="InterPro" id="IPR014746">
    <property type="entry name" value="Gln_synth/guanido_kin_cat_dom"/>
</dbReference>
<dbReference type="SMART" id="SM01230">
    <property type="entry name" value="Gln-synt_C"/>
    <property type="match status" value="1"/>
</dbReference>
<dbReference type="PANTHER" id="PTHR42974:SF1">
    <property type="entry name" value="TYPE-3 GLUTAMINE SYNTHETASE"/>
    <property type="match status" value="1"/>
</dbReference>
<dbReference type="Pfam" id="PF12437">
    <property type="entry name" value="GSIII_N"/>
    <property type="match status" value="1"/>
</dbReference>
<dbReference type="InterPro" id="IPR008147">
    <property type="entry name" value="Gln_synt_N"/>
</dbReference>
<evidence type="ECO:0000313" key="6">
    <source>
        <dbReference type="EMBL" id="HIU24074.1"/>
    </source>
</evidence>
<dbReference type="InterPro" id="IPR022147">
    <property type="entry name" value="GSIII_N"/>
</dbReference>
<name>A0A9D1HXB5_9ACTN</name>
<feature type="domain" description="GS beta-grasp" evidence="4">
    <location>
        <begin position="64"/>
        <end position="153"/>
    </location>
</feature>
<dbReference type="PANTHER" id="PTHR42974">
    <property type="entry name" value="GLUTAMINE SYNTHETASE"/>
    <property type="match status" value="1"/>
</dbReference>
<dbReference type="EMBL" id="DVMQ01000014">
    <property type="protein sequence ID" value="HIU24074.1"/>
    <property type="molecule type" value="Genomic_DNA"/>
</dbReference>
<dbReference type="PROSITE" id="PS00181">
    <property type="entry name" value="GLNA_ATP"/>
    <property type="match status" value="1"/>
</dbReference>
<dbReference type="AlphaFoldDB" id="A0A9D1HXB5"/>
<accession>A0A9D1HXB5</accession>
<dbReference type="PROSITE" id="PS51986">
    <property type="entry name" value="GS_BETA_GRASP"/>
    <property type="match status" value="1"/>
</dbReference>
<dbReference type="GO" id="GO:0006542">
    <property type="term" value="P:glutamine biosynthetic process"/>
    <property type="evidence" value="ECO:0007669"/>
    <property type="project" value="InterPro"/>
</dbReference>
<dbReference type="InterPro" id="IPR040577">
    <property type="entry name" value="Gln-synt_C"/>
</dbReference>
<dbReference type="Pfam" id="PF18318">
    <property type="entry name" value="Gln-synt_C-ter"/>
    <property type="match status" value="1"/>
</dbReference>
<dbReference type="Pfam" id="PF00120">
    <property type="entry name" value="Gln-synt_C"/>
    <property type="match status" value="1"/>
</dbReference>
<sequence length="696" mass="77735">MPKSKVTEEFGSKVFNDTVMQERLPKPTYKELSRVIHEGKPLDLDIANEVAHAMKEWALELGATHFTHWFQPLTGITSEKHDSFITPKSDGTVLMSFSGKELVQGEPDASSFPSGGLRATFEARGYTAWDPTSPAFVKDEVLCIPTAFISYTGEALDKKTPLLRSMVALDTQAKRVLNLFGKSPKHVSTTIGPEQEYFLIKEEDYAARPDLIHCGRTLFGCEPVKGQELEEHYFGAIRPTVNEYMKELDDELWKLGVPAKTKHNEVAPCQHELAPIFEEGAVAIDNNLITMEMMKLVASRHGLVCLQHEKPFEYVNGSGKHNNWSIVADGKNLLDPSDAPEENLQFLVFLTCVIAAVDTHADLLRASVASAGNDHRLGANEAPPAIISIFLGDDLNQVVESLIEKTAYSSQEREIMDLGVPQLADITRDTTDRNRTSPFAFTGNKFEFRMCGSQQNLADPNLVLNTAVAEQLEEFANTMSPIDESDFVPAAMRWVRHTLRDHQRIIFNGDGYSDEWPLEAERRGLPNLHDTPTAIKTMLDPANIEFYAKYGVLSEAELHARYISKAEQYAKLIHIEANTMSYMTRHMYIPALVDYSGEIAAGVSAKADLGLTARAERDLLVKLTDGIDEISDAVEELEKLNTEAHDLEDPTDQDDAYATKVLPAMAHLRSAVDRMELICSHDFWPVPSYNKILFYV</sequence>
<dbReference type="InterPro" id="IPR027303">
    <property type="entry name" value="Gln_synth_gly_rich_site"/>
</dbReference>
<dbReference type="Gene3D" id="1.20.120.1560">
    <property type="match status" value="1"/>
</dbReference>
<dbReference type="GO" id="GO:0004356">
    <property type="term" value="F:glutamine synthetase activity"/>
    <property type="evidence" value="ECO:0007669"/>
    <property type="project" value="InterPro"/>
</dbReference>
<evidence type="ECO:0000256" key="2">
    <source>
        <dbReference type="RuleBase" id="RU000384"/>
    </source>
</evidence>
<organism evidence="6 7">
    <name type="scientific">Candidatus Coprovicinus avistercoris</name>
    <dbReference type="NCBI Taxonomy" id="2840754"/>
    <lineage>
        <taxon>Bacteria</taxon>
        <taxon>Bacillati</taxon>
        <taxon>Actinomycetota</taxon>
        <taxon>Coriobacteriia</taxon>
        <taxon>Coriobacteriales</taxon>
        <taxon>Coriobacteriaceae</taxon>
        <taxon>Coriobacteriaceae incertae sedis</taxon>
        <taxon>Candidatus Coprovicinus</taxon>
    </lineage>
</organism>